<dbReference type="Proteomes" id="UP001596298">
    <property type="component" value="Unassembled WGS sequence"/>
</dbReference>
<dbReference type="PANTHER" id="PTHR31310">
    <property type="match status" value="1"/>
</dbReference>
<dbReference type="EMBL" id="JBHSWH010000001">
    <property type="protein sequence ID" value="MFC6704385.1"/>
    <property type="molecule type" value="Genomic_DNA"/>
</dbReference>
<reference evidence="8" key="1">
    <citation type="journal article" date="2019" name="Int. J. Syst. Evol. Microbiol.">
        <title>The Global Catalogue of Microorganisms (GCM) 10K type strain sequencing project: providing services to taxonomists for standard genome sequencing and annotation.</title>
        <authorList>
            <consortium name="The Broad Institute Genomics Platform"/>
            <consortium name="The Broad Institute Genome Sequencing Center for Infectious Disease"/>
            <person name="Wu L."/>
            <person name="Ma J."/>
        </authorList>
    </citation>
    <scope>NUCLEOTIDE SEQUENCE [LARGE SCALE GENOMIC DNA]</scope>
    <source>
        <strain evidence="8">CCUG 58127</strain>
    </source>
</reference>
<feature type="transmembrane region" description="Helical" evidence="5">
    <location>
        <begin position="215"/>
        <end position="234"/>
    </location>
</feature>
<dbReference type="RefSeq" id="WP_382398563.1">
    <property type="nucleotide sequence ID" value="NZ_JBHSWH010000001.1"/>
</dbReference>
<dbReference type="PANTHER" id="PTHR31310:SF7">
    <property type="entry name" value="PA-PHOSPHATASE RELATED-FAMILY PROTEIN DDB_G0268928"/>
    <property type="match status" value="1"/>
</dbReference>
<evidence type="ECO:0000256" key="5">
    <source>
        <dbReference type="SAM" id="Phobius"/>
    </source>
</evidence>
<comment type="caution">
    <text evidence="7">The sequence shown here is derived from an EMBL/GenBank/DDBJ whole genome shotgun (WGS) entry which is preliminary data.</text>
</comment>
<evidence type="ECO:0000256" key="2">
    <source>
        <dbReference type="ARBA" id="ARBA00022692"/>
    </source>
</evidence>
<evidence type="ECO:0000313" key="7">
    <source>
        <dbReference type="EMBL" id="MFC6704385.1"/>
    </source>
</evidence>
<dbReference type="InterPro" id="IPR052185">
    <property type="entry name" value="IPC_Synthase-Related"/>
</dbReference>
<evidence type="ECO:0000259" key="6">
    <source>
        <dbReference type="Pfam" id="PF14378"/>
    </source>
</evidence>
<proteinExistence type="predicted"/>
<accession>A0ABW2AC97</accession>
<evidence type="ECO:0000256" key="3">
    <source>
        <dbReference type="ARBA" id="ARBA00022989"/>
    </source>
</evidence>
<sequence length="297" mass="33775">MSSLSGGVGDLTAKQRRAESGPALLPVWWRAYRRPRWWFEIVLIVVLDLVYEHLRDLVPLREHAAYDRGWDLFHFEQNIGFDVELTLNRFVMDHHWIAQAANYSYAAFAFPVIAVLVWMFIWHRRVYKTARSVLAFTTVLGLIGFWLFPTAPPRLLDGAGFVDTTVYFHTIGSWGSRSVSSHSNLFAAMPSLHCGWALWVGLTLFFVARHPLLRAIGVLYPIWTLFVVMATANHFIFDAFAGYFCVGVAVLAVWLLFGHSPWTPARDENELVEDELLERAAKSGDGRDAKTRSTTSV</sequence>
<keyword evidence="8" id="KW-1185">Reference proteome</keyword>
<feature type="transmembrane region" description="Helical" evidence="5">
    <location>
        <begin position="240"/>
        <end position="257"/>
    </location>
</feature>
<dbReference type="Pfam" id="PF14378">
    <property type="entry name" value="PAP2_3"/>
    <property type="match status" value="1"/>
</dbReference>
<keyword evidence="2 5" id="KW-0812">Transmembrane</keyword>
<feature type="domain" description="Inositolphosphotransferase Aur1/Ipt1" evidence="6">
    <location>
        <begin position="71"/>
        <end position="251"/>
    </location>
</feature>
<evidence type="ECO:0000256" key="4">
    <source>
        <dbReference type="ARBA" id="ARBA00023136"/>
    </source>
</evidence>
<evidence type="ECO:0000313" key="8">
    <source>
        <dbReference type="Proteomes" id="UP001596298"/>
    </source>
</evidence>
<feature type="transmembrane region" description="Helical" evidence="5">
    <location>
        <begin position="185"/>
        <end position="208"/>
    </location>
</feature>
<protein>
    <submittedName>
        <fullName evidence="7">Phosphatase PAP2 family protein</fullName>
    </submittedName>
</protein>
<gene>
    <name evidence="7" type="ORF">ACFQDH_03645</name>
</gene>
<keyword evidence="3 5" id="KW-1133">Transmembrane helix</keyword>
<evidence type="ECO:0000256" key="1">
    <source>
        <dbReference type="ARBA" id="ARBA00004141"/>
    </source>
</evidence>
<name>A0ABW2AC97_9MICO</name>
<dbReference type="InterPro" id="IPR026841">
    <property type="entry name" value="Aur1/Ipt1"/>
</dbReference>
<feature type="transmembrane region" description="Helical" evidence="5">
    <location>
        <begin position="133"/>
        <end position="151"/>
    </location>
</feature>
<feature type="transmembrane region" description="Helical" evidence="5">
    <location>
        <begin position="103"/>
        <end position="121"/>
    </location>
</feature>
<dbReference type="CDD" id="cd03386">
    <property type="entry name" value="PAP2_Aur1_like"/>
    <property type="match status" value="1"/>
</dbReference>
<organism evidence="7 8">
    <name type="scientific">Flexivirga alba</name>
    <dbReference type="NCBI Taxonomy" id="702742"/>
    <lineage>
        <taxon>Bacteria</taxon>
        <taxon>Bacillati</taxon>
        <taxon>Actinomycetota</taxon>
        <taxon>Actinomycetes</taxon>
        <taxon>Micrococcales</taxon>
        <taxon>Dermacoccaceae</taxon>
        <taxon>Flexivirga</taxon>
    </lineage>
</organism>
<comment type="subcellular location">
    <subcellularLocation>
        <location evidence="1">Membrane</location>
        <topology evidence="1">Multi-pass membrane protein</topology>
    </subcellularLocation>
</comment>
<keyword evidence="4 5" id="KW-0472">Membrane</keyword>